<feature type="chain" id="PRO_5043733803" description="Outer membrane protein beta-barrel domain-containing protein" evidence="1">
    <location>
        <begin position="20"/>
        <end position="201"/>
    </location>
</feature>
<name>A0AAW5N5J3_9BACT</name>
<evidence type="ECO:0000256" key="1">
    <source>
        <dbReference type="SAM" id="SignalP"/>
    </source>
</evidence>
<evidence type="ECO:0000313" key="2">
    <source>
        <dbReference type="EMBL" id="MCR8873701.1"/>
    </source>
</evidence>
<dbReference type="Proteomes" id="UP001204579">
    <property type="component" value="Unassembled WGS sequence"/>
</dbReference>
<evidence type="ECO:0000313" key="3">
    <source>
        <dbReference type="Proteomes" id="UP001204579"/>
    </source>
</evidence>
<reference evidence="2 3" key="1">
    <citation type="submission" date="2022-08" db="EMBL/GenBank/DDBJ databases">
        <authorList>
            <person name="Zeman M."/>
            <person name="Kubasova T."/>
        </authorList>
    </citation>
    <scope>NUCLEOTIDE SEQUENCE [LARGE SCALE GENOMIC DNA]</scope>
    <source>
        <strain evidence="2 3">ET62</strain>
    </source>
</reference>
<sequence length="201" mass="21566">MNLKLIVFSLCVLASINLAKGQTDNRNQIRFSVSDGLTLSTVDILGTGISDAITGGKRSDQKGTLLYGLGYRYSLNRFKVGADLGFARSSSKLTLTGESSPSIKEKNLNFLVLPTAEFVYLRKGLFEMYGSASAGINLSRHTEDALTEAGRKNLSKSDLTTSFIYQVNPIGFSVGNDRIGGFVEVGLGSKGFLTAGLSLKF</sequence>
<proteinExistence type="predicted"/>
<accession>A0AAW5N5J3</accession>
<evidence type="ECO:0008006" key="4">
    <source>
        <dbReference type="Google" id="ProtNLM"/>
    </source>
</evidence>
<gene>
    <name evidence="2" type="ORF">NW209_06700</name>
</gene>
<dbReference type="AlphaFoldDB" id="A0AAW5N5J3"/>
<protein>
    <recommendedName>
        <fullName evidence="4">Outer membrane protein beta-barrel domain-containing protein</fullName>
    </recommendedName>
</protein>
<organism evidence="2 3">
    <name type="scientific">Phocaeicola barnesiae</name>
    <dbReference type="NCBI Taxonomy" id="376804"/>
    <lineage>
        <taxon>Bacteria</taxon>
        <taxon>Pseudomonadati</taxon>
        <taxon>Bacteroidota</taxon>
        <taxon>Bacteroidia</taxon>
        <taxon>Bacteroidales</taxon>
        <taxon>Bacteroidaceae</taxon>
        <taxon>Phocaeicola</taxon>
    </lineage>
</organism>
<keyword evidence="3" id="KW-1185">Reference proteome</keyword>
<dbReference type="EMBL" id="JANRHJ010000006">
    <property type="protein sequence ID" value="MCR8873701.1"/>
    <property type="molecule type" value="Genomic_DNA"/>
</dbReference>
<dbReference type="RefSeq" id="WP_258335642.1">
    <property type="nucleotide sequence ID" value="NZ_JANRHJ010000006.1"/>
</dbReference>
<comment type="caution">
    <text evidence="2">The sequence shown here is derived from an EMBL/GenBank/DDBJ whole genome shotgun (WGS) entry which is preliminary data.</text>
</comment>
<keyword evidence="1" id="KW-0732">Signal</keyword>
<feature type="signal peptide" evidence="1">
    <location>
        <begin position="1"/>
        <end position="19"/>
    </location>
</feature>